<protein>
    <submittedName>
        <fullName evidence="1">Uncharacterized protein</fullName>
    </submittedName>
</protein>
<reference evidence="1 2" key="1">
    <citation type="journal article" date="2015" name="Proc. Natl. Acad. Sci. U.S.A.">
        <title>The resurrection genome of Boea hygrometrica: A blueprint for survival of dehydration.</title>
        <authorList>
            <person name="Xiao L."/>
            <person name="Yang G."/>
            <person name="Zhang L."/>
            <person name="Yang X."/>
            <person name="Zhao S."/>
            <person name="Ji Z."/>
            <person name="Zhou Q."/>
            <person name="Hu M."/>
            <person name="Wang Y."/>
            <person name="Chen M."/>
            <person name="Xu Y."/>
            <person name="Jin H."/>
            <person name="Xiao X."/>
            <person name="Hu G."/>
            <person name="Bao F."/>
            <person name="Hu Y."/>
            <person name="Wan P."/>
            <person name="Li L."/>
            <person name="Deng X."/>
            <person name="Kuang T."/>
            <person name="Xiang C."/>
            <person name="Zhu J.K."/>
            <person name="Oliver M.J."/>
            <person name="He Y."/>
        </authorList>
    </citation>
    <scope>NUCLEOTIDE SEQUENCE [LARGE SCALE GENOMIC DNA]</scope>
    <source>
        <strain evidence="2">cv. XS01</strain>
    </source>
</reference>
<organism evidence="1 2">
    <name type="scientific">Dorcoceras hygrometricum</name>
    <dbReference type="NCBI Taxonomy" id="472368"/>
    <lineage>
        <taxon>Eukaryota</taxon>
        <taxon>Viridiplantae</taxon>
        <taxon>Streptophyta</taxon>
        <taxon>Embryophyta</taxon>
        <taxon>Tracheophyta</taxon>
        <taxon>Spermatophyta</taxon>
        <taxon>Magnoliopsida</taxon>
        <taxon>eudicotyledons</taxon>
        <taxon>Gunneridae</taxon>
        <taxon>Pentapetalae</taxon>
        <taxon>asterids</taxon>
        <taxon>lamiids</taxon>
        <taxon>Lamiales</taxon>
        <taxon>Gesneriaceae</taxon>
        <taxon>Didymocarpoideae</taxon>
        <taxon>Trichosporeae</taxon>
        <taxon>Loxocarpinae</taxon>
        <taxon>Dorcoceras</taxon>
    </lineage>
</organism>
<sequence length="148" mass="16209">MYTSSNFNSNQSQQIFMRHADVTISADSKPPARATCVFVHVACVSFPAFVLLRASSVGAVVGLVGTIWTWGWFNGRDPAVVAGVEITIADTIRWSRWHNMAGASTCSDCFSLVRPRLEARLVTLEPLDLGVVQPEGIWPWFPDQGGRA</sequence>
<dbReference type="Proteomes" id="UP000250235">
    <property type="component" value="Unassembled WGS sequence"/>
</dbReference>
<dbReference type="AlphaFoldDB" id="A0A2Z7A2F3"/>
<dbReference type="EMBL" id="KV019749">
    <property type="protein sequence ID" value="KZV15589.1"/>
    <property type="molecule type" value="Genomic_DNA"/>
</dbReference>
<evidence type="ECO:0000313" key="1">
    <source>
        <dbReference type="EMBL" id="KZV15589.1"/>
    </source>
</evidence>
<gene>
    <name evidence="1" type="ORF">F511_43123</name>
</gene>
<evidence type="ECO:0000313" key="2">
    <source>
        <dbReference type="Proteomes" id="UP000250235"/>
    </source>
</evidence>
<keyword evidence="2" id="KW-1185">Reference proteome</keyword>
<accession>A0A2Z7A2F3</accession>
<name>A0A2Z7A2F3_9LAMI</name>
<proteinExistence type="predicted"/>